<evidence type="ECO:0000256" key="3">
    <source>
        <dbReference type="ARBA" id="ARBA00022679"/>
    </source>
</evidence>
<evidence type="ECO:0000313" key="7">
    <source>
        <dbReference type="EMBL" id="OCH96299.1"/>
    </source>
</evidence>
<dbReference type="AlphaFoldDB" id="A0A8E2DVH2"/>
<evidence type="ECO:0000313" key="8">
    <source>
        <dbReference type="Proteomes" id="UP000250043"/>
    </source>
</evidence>
<dbReference type="PANTHER" id="PTHR22809:SF11">
    <property type="entry name" value="TRNA N(3)-METHYLCYTIDINE METHYLTRANSFERASE METTL2"/>
    <property type="match status" value="1"/>
</dbReference>
<dbReference type="PIRSF" id="PIRSF037755">
    <property type="entry name" value="Mettl2_prd"/>
    <property type="match status" value="1"/>
</dbReference>
<accession>A0A8E2DVH2</accession>
<dbReference type="Proteomes" id="UP000250043">
    <property type="component" value="Unassembled WGS sequence"/>
</dbReference>
<dbReference type="PANTHER" id="PTHR22809">
    <property type="entry name" value="METHYLTRANSFERASE-RELATED"/>
    <property type="match status" value="1"/>
</dbReference>
<protein>
    <recommendedName>
        <fullName evidence="4">tRNA N(3)-methylcytidine methyltransferase</fullName>
        <ecNumber evidence="4">2.1.1.-</ecNumber>
    </recommendedName>
</protein>
<dbReference type="GO" id="GO:0032259">
    <property type="term" value="P:methylation"/>
    <property type="evidence" value="ECO:0007669"/>
    <property type="project" value="UniProtKB-KW"/>
</dbReference>
<feature type="region of interest" description="Disordered" evidence="5">
    <location>
        <begin position="1"/>
        <end position="33"/>
    </location>
</feature>
<evidence type="ECO:0000256" key="2">
    <source>
        <dbReference type="ARBA" id="ARBA00022603"/>
    </source>
</evidence>
<dbReference type="CDD" id="cd02440">
    <property type="entry name" value="AdoMet_MTases"/>
    <property type="match status" value="1"/>
</dbReference>
<dbReference type="EMBL" id="KV722331">
    <property type="protein sequence ID" value="OCH96299.1"/>
    <property type="molecule type" value="Genomic_DNA"/>
</dbReference>
<keyword evidence="3 4" id="KW-0808">Transferase</keyword>
<dbReference type="SUPFAM" id="SSF53335">
    <property type="entry name" value="S-adenosyl-L-methionine-dependent methyltransferases"/>
    <property type="match status" value="1"/>
</dbReference>
<feature type="compositionally biased region" description="Low complexity" evidence="5">
    <location>
        <begin position="318"/>
        <end position="332"/>
    </location>
</feature>
<reference evidence="7 8" key="1">
    <citation type="submission" date="2016-07" db="EMBL/GenBank/DDBJ databases">
        <title>Draft genome of the white-rot fungus Obba rivulosa 3A-2.</title>
        <authorList>
            <consortium name="DOE Joint Genome Institute"/>
            <person name="Miettinen O."/>
            <person name="Riley R."/>
            <person name="Acob R."/>
            <person name="Barry K."/>
            <person name="Cullen D."/>
            <person name="De Vries R."/>
            <person name="Hainaut M."/>
            <person name="Hatakka A."/>
            <person name="Henrissat B."/>
            <person name="Hilden K."/>
            <person name="Kuo R."/>
            <person name="Labutti K."/>
            <person name="Lipzen A."/>
            <person name="Makela M.R."/>
            <person name="Sandor L."/>
            <person name="Spatafora J.W."/>
            <person name="Grigoriev I.V."/>
            <person name="Hibbett D.S."/>
        </authorList>
    </citation>
    <scope>NUCLEOTIDE SEQUENCE [LARGE SCALE GENOMIC DNA]</scope>
    <source>
        <strain evidence="7 8">3A-2</strain>
    </source>
</reference>
<name>A0A8E2DVH2_9APHY</name>
<keyword evidence="2 4" id="KW-0489">Methyltransferase</keyword>
<comment type="function">
    <text evidence="4">S-adenosyl-L-methionine-dependent methyltransferase.</text>
</comment>
<dbReference type="EC" id="2.1.1.-" evidence="4"/>
<gene>
    <name evidence="7" type="ORF">OBBRIDRAFT_718598</name>
</gene>
<evidence type="ECO:0000259" key="6">
    <source>
        <dbReference type="Pfam" id="PF08242"/>
    </source>
</evidence>
<evidence type="ECO:0000256" key="5">
    <source>
        <dbReference type="SAM" id="MobiDB-lite"/>
    </source>
</evidence>
<evidence type="ECO:0000256" key="4">
    <source>
        <dbReference type="PIRNR" id="PIRNR037755"/>
    </source>
</evidence>
<organism evidence="7 8">
    <name type="scientific">Obba rivulosa</name>
    <dbReference type="NCBI Taxonomy" id="1052685"/>
    <lineage>
        <taxon>Eukaryota</taxon>
        <taxon>Fungi</taxon>
        <taxon>Dikarya</taxon>
        <taxon>Basidiomycota</taxon>
        <taxon>Agaricomycotina</taxon>
        <taxon>Agaricomycetes</taxon>
        <taxon>Polyporales</taxon>
        <taxon>Gelatoporiaceae</taxon>
        <taxon>Obba</taxon>
    </lineage>
</organism>
<dbReference type="InterPro" id="IPR013217">
    <property type="entry name" value="Methyltransf_12"/>
</dbReference>
<comment type="similarity">
    <text evidence="1 4">Belongs to the methyltransferase superfamily. METL family.</text>
</comment>
<sequence length="420" mass="46566">MPDNQQHLPESSAQKASRKASSVHDVTAEKPPFGARFLTDEKDVWSQNAWDHVPPPEGQEEIIAASLARQKAAPVPEEDKLKYNEKPAKHWDNFYKMNADNFFRNRKWLHLEFPELVKAAEPEAGPMTVAEIGCGAGNAVFPLLTANKNPALKLHAYDYSSHAVKLVQTNPLYSSPPIGTIQAGVWDVTSSSLPPDVQPGSVDIILLIFVLSALHPHEWRNAISNIHQMLKPGGLVLLRDYGRHDMAQLRFKGGRLLDDNFYVRGDKTRVYFFELDELALLFSGAPAPQASKTETKTEVVEEYDDAPDSEGASPNHTPAPSRASPSPAPQAADNVATASSPTSLNAFVSRPHSPTFPFARIHPVLQQPSGDASLGAGGDVRHPLFSVERLGIDRRLIVNRKRQIKMYRVWMQGMFRKLIR</sequence>
<keyword evidence="8" id="KW-1185">Reference proteome</keyword>
<dbReference type="InterPro" id="IPR026113">
    <property type="entry name" value="METTL2/6/8-like"/>
</dbReference>
<evidence type="ECO:0000256" key="1">
    <source>
        <dbReference type="ARBA" id="ARBA00009725"/>
    </source>
</evidence>
<feature type="compositionally biased region" description="Polar residues" evidence="5">
    <location>
        <begin position="336"/>
        <end position="346"/>
    </location>
</feature>
<dbReference type="GO" id="GO:0052735">
    <property type="term" value="F:tRNA (cytidine-3-)-methyltransferase activity"/>
    <property type="evidence" value="ECO:0007669"/>
    <property type="project" value="TreeGrafter"/>
</dbReference>
<proteinExistence type="inferred from homology"/>
<feature type="region of interest" description="Disordered" evidence="5">
    <location>
        <begin position="290"/>
        <end position="346"/>
    </location>
</feature>
<dbReference type="Gene3D" id="3.40.50.150">
    <property type="entry name" value="Vaccinia Virus protein VP39"/>
    <property type="match status" value="1"/>
</dbReference>
<dbReference type="Pfam" id="PF08242">
    <property type="entry name" value="Methyltransf_12"/>
    <property type="match status" value="1"/>
</dbReference>
<dbReference type="InterPro" id="IPR029063">
    <property type="entry name" value="SAM-dependent_MTases_sf"/>
</dbReference>
<feature type="domain" description="Methyltransferase type 12" evidence="6">
    <location>
        <begin position="131"/>
        <end position="235"/>
    </location>
</feature>
<dbReference type="OrthoDB" id="417697at2759"/>